<dbReference type="AlphaFoldDB" id="A0A284RZ14"/>
<evidence type="ECO:0000313" key="1">
    <source>
        <dbReference type="EMBL" id="SJL13956.1"/>
    </source>
</evidence>
<gene>
    <name evidence="1" type="ORF">ARMOST_17408</name>
</gene>
<protein>
    <submittedName>
        <fullName evidence="1">Uncharacterized protein</fullName>
    </submittedName>
</protein>
<evidence type="ECO:0000313" key="2">
    <source>
        <dbReference type="Proteomes" id="UP000219338"/>
    </source>
</evidence>
<name>A0A284RZ14_ARMOS</name>
<sequence length="248" mass="28633">MDSLCDMEDWEVPVFEIRDYTYKLIDTMGIENVRMLRERALETSLNGRDEMLRVYKGEVLNNHVAVTKRVTAWRSEISVAQSHALSVHPANSTMRRPSIVANMTGGFYYITLLGTPRYDGKKETKERNVPWHYMRQDPRHEPKDWADFLRSKRDDETQHHGASRDEPTNNTRTLCLNFTTSSSDTKWPLPRDLLHFLPRGLDTKQAGSNLHAERFAQMAAYGQQRKIRRAASSGEAELVAIDFFSSLQ</sequence>
<proteinExistence type="predicted"/>
<keyword evidence="2" id="KW-1185">Reference proteome</keyword>
<reference evidence="2" key="1">
    <citation type="journal article" date="2017" name="Nat. Ecol. Evol.">
        <title>Genome expansion and lineage-specific genetic innovations in the forest pathogenic fungi Armillaria.</title>
        <authorList>
            <person name="Sipos G."/>
            <person name="Prasanna A.N."/>
            <person name="Walter M.C."/>
            <person name="O'Connor E."/>
            <person name="Balint B."/>
            <person name="Krizsan K."/>
            <person name="Kiss B."/>
            <person name="Hess J."/>
            <person name="Varga T."/>
            <person name="Slot J."/>
            <person name="Riley R."/>
            <person name="Boka B."/>
            <person name="Rigling D."/>
            <person name="Barry K."/>
            <person name="Lee J."/>
            <person name="Mihaltcheva S."/>
            <person name="LaButti K."/>
            <person name="Lipzen A."/>
            <person name="Waldron R."/>
            <person name="Moloney N.M."/>
            <person name="Sperisen C."/>
            <person name="Kredics L."/>
            <person name="Vagvoelgyi C."/>
            <person name="Patrignani A."/>
            <person name="Fitzpatrick D."/>
            <person name="Nagy I."/>
            <person name="Doyle S."/>
            <person name="Anderson J.B."/>
            <person name="Grigoriev I.V."/>
            <person name="Gueldener U."/>
            <person name="Muensterkoetter M."/>
            <person name="Nagy L.G."/>
        </authorList>
    </citation>
    <scope>NUCLEOTIDE SEQUENCE [LARGE SCALE GENOMIC DNA]</scope>
    <source>
        <strain evidence="2">C18/9</strain>
    </source>
</reference>
<dbReference type="Proteomes" id="UP000219338">
    <property type="component" value="Unassembled WGS sequence"/>
</dbReference>
<accession>A0A284RZ14</accession>
<organism evidence="1 2">
    <name type="scientific">Armillaria ostoyae</name>
    <name type="common">Armillaria root rot fungus</name>
    <dbReference type="NCBI Taxonomy" id="47428"/>
    <lineage>
        <taxon>Eukaryota</taxon>
        <taxon>Fungi</taxon>
        <taxon>Dikarya</taxon>
        <taxon>Basidiomycota</taxon>
        <taxon>Agaricomycotina</taxon>
        <taxon>Agaricomycetes</taxon>
        <taxon>Agaricomycetidae</taxon>
        <taxon>Agaricales</taxon>
        <taxon>Marasmiineae</taxon>
        <taxon>Physalacriaceae</taxon>
        <taxon>Armillaria</taxon>
    </lineage>
</organism>
<dbReference type="EMBL" id="FUEG01000022">
    <property type="protein sequence ID" value="SJL13956.1"/>
    <property type="molecule type" value="Genomic_DNA"/>
</dbReference>